<organism evidence="1">
    <name type="scientific">marine metagenome</name>
    <dbReference type="NCBI Taxonomy" id="408172"/>
    <lineage>
        <taxon>unclassified sequences</taxon>
        <taxon>metagenomes</taxon>
        <taxon>ecological metagenomes</taxon>
    </lineage>
</organism>
<proteinExistence type="predicted"/>
<feature type="non-terminal residue" evidence="1">
    <location>
        <position position="143"/>
    </location>
</feature>
<accession>A0A382Y8V2</accession>
<evidence type="ECO:0000313" key="1">
    <source>
        <dbReference type="EMBL" id="SVD79409.1"/>
    </source>
</evidence>
<dbReference type="AlphaFoldDB" id="A0A382Y8V2"/>
<gene>
    <name evidence="1" type="ORF">METZ01_LOCUS432263</name>
</gene>
<protein>
    <submittedName>
        <fullName evidence="1">Uncharacterized protein</fullName>
    </submittedName>
</protein>
<sequence>MSWSTNSLDLYIPGPSGVSAGDFSRLIVGSEEKILLEDADRLLLETTNYLLTENVEDPGGVKPTLYIQGGQEAWTFPSGTITDGIGPGFNPDGSPIFQALGFSPDGSGTLKIDLFVSGSGAGTGADDSWPFNNTMTTFVAGPS</sequence>
<dbReference type="EMBL" id="UINC01173682">
    <property type="protein sequence ID" value="SVD79409.1"/>
    <property type="molecule type" value="Genomic_DNA"/>
</dbReference>
<name>A0A382Y8V2_9ZZZZ</name>
<reference evidence="1" key="1">
    <citation type="submission" date="2018-05" db="EMBL/GenBank/DDBJ databases">
        <authorList>
            <person name="Lanie J.A."/>
            <person name="Ng W.-L."/>
            <person name="Kazmierczak K.M."/>
            <person name="Andrzejewski T.M."/>
            <person name="Davidsen T.M."/>
            <person name="Wayne K.J."/>
            <person name="Tettelin H."/>
            <person name="Glass J.I."/>
            <person name="Rusch D."/>
            <person name="Podicherti R."/>
            <person name="Tsui H.-C.T."/>
            <person name="Winkler M.E."/>
        </authorList>
    </citation>
    <scope>NUCLEOTIDE SEQUENCE</scope>
</reference>